<evidence type="ECO:0000313" key="1">
    <source>
        <dbReference type="EMBL" id="OGZ61177.1"/>
    </source>
</evidence>
<proteinExistence type="predicted"/>
<dbReference type="EMBL" id="MHOI01000027">
    <property type="protein sequence ID" value="OGZ61177.1"/>
    <property type="molecule type" value="Genomic_DNA"/>
</dbReference>
<organism evidence="1 2">
    <name type="scientific">Candidatus Spechtbacteria bacterium RIFCSPLOWO2_01_FULL_46_10</name>
    <dbReference type="NCBI Taxonomy" id="1802163"/>
    <lineage>
        <taxon>Bacteria</taxon>
        <taxon>Candidatus Spechtiibacteriota</taxon>
    </lineage>
</organism>
<comment type="caution">
    <text evidence="1">The sequence shown here is derived from an EMBL/GenBank/DDBJ whole genome shotgun (WGS) entry which is preliminary data.</text>
</comment>
<evidence type="ECO:0000313" key="2">
    <source>
        <dbReference type="Proteomes" id="UP000179153"/>
    </source>
</evidence>
<name>A0A1G2HFB2_9BACT</name>
<reference evidence="1 2" key="1">
    <citation type="journal article" date="2016" name="Nat. Commun.">
        <title>Thousands of microbial genomes shed light on interconnected biogeochemical processes in an aquifer system.</title>
        <authorList>
            <person name="Anantharaman K."/>
            <person name="Brown C.T."/>
            <person name="Hug L.A."/>
            <person name="Sharon I."/>
            <person name="Castelle C.J."/>
            <person name="Probst A.J."/>
            <person name="Thomas B.C."/>
            <person name="Singh A."/>
            <person name="Wilkins M.J."/>
            <person name="Karaoz U."/>
            <person name="Brodie E.L."/>
            <person name="Williams K.H."/>
            <person name="Hubbard S.S."/>
            <person name="Banfield J.F."/>
        </authorList>
    </citation>
    <scope>NUCLEOTIDE SEQUENCE [LARGE SCALE GENOMIC DNA]</scope>
</reference>
<dbReference type="Proteomes" id="UP000179153">
    <property type="component" value="Unassembled WGS sequence"/>
</dbReference>
<accession>A0A1G2HFB2</accession>
<dbReference type="AlphaFoldDB" id="A0A1G2HFB2"/>
<gene>
    <name evidence="1" type="ORF">A2932_02150</name>
</gene>
<sequence length="861" mass="86141">MDSGLAFAAVTINTNVQVGDNAGATLAMDGGDMFIDGTLEVDGVSNLGGAVTLPGSAGTTVFTVTAGDLVVSDGSLAITDADIAATLTITNATADTFGAAADNGIVAFIGDGLTTGTLLHLSVTEGTLANGFYLKAWDETADATVFSIGEDGFTTIAGPGDGSAALTLTTGDLTVSNGDLVVSGGDFNVTLDAGDGVNVAKGAAPTVDVVTIAGGSPATDGVDALAITLTTTDQIDFTNSGINLVLTSAGAEATDIARGIFVDLASTAGGTDTAIEIGTTAAFDVGLDLAGTKLELDADNDTSITADTDDTIDIEISGADDFQFTANTFTALAGSNVAIAGDDATLAFGAGTDASMLWETADADAHFFSIVTTGSNNIIVNTDTNTDWTHAASTNPTLWIQSADETTVADYISLSHDQTNASLVVGAGDLLLNIAGTNLAPSADDGAALGISGTAFSDLFLALGAVINFDGGDVTLTHAANSLAFAGGDLNVEILDGQTINLDGDATPTADILSVGVGDTSATDAADALFVAFTIDDATGDVLHLDPAFSHEDDVDEAETWNIIVIDALTATNSIASTNQTALLTGINLGVLTEAGTDVITSTGLSVGTGWDFGLDINSPSQFDGALTVGLDATGYDVKLFGDTTAKFMVWDQSADDLILADAVALQVGGDEATADGFKIEFDGTDTLDIWALTADDSITIGDAIDTDFILHSNSGVALTLDASANTITTAIAALFNGAITLGDTGADTITMTGQILYSVTAGVTAHVVSSQGDGAIAAGVDYLEIATTANAGDAVTLPTAAAGLHVVITNHGANAADVFPAADDVINEGGANVATSLGVNGTLDCWAYDATNWECPELAR</sequence>
<protein>
    <submittedName>
        <fullName evidence="1">Uncharacterized protein</fullName>
    </submittedName>
</protein>